<reference evidence="2" key="1">
    <citation type="submission" date="2018-01" db="EMBL/GenBank/DDBJ databases">
        <title>An insight into the sialome of Amazonian anophelines.</title>
        <authorList>
            <person name="Ribeiro J.M."/>
            <person name="Scarpassa V."/>
            <person name="Calvo E."/>
        </authorList>
    </citation>
    <scope>NUCLEOTIDE SEQUENCE</scope>
</reference>
<name>A0A2M4D1M2_ANODA</name>
<sequence length="105" mass="12164">MMLLLLLMLLLLQVMLLIVYWMSRGHSRICRLFCIQAVRLLQPRTDVTLGNVGPIRGGRSEATHRNRIHHLITTVQFECQKSVLVRSTWFKLWQTVGGVMLGVHR</sequence>
<evidence type="ECO:0000313" key="2">
    <source>
        <dbReference type="EMBL" id="MBW71445.1"/>
    </source>
</evidence>
<proteinExistence type="predicted"/>
<dbReference type="AlphaFoldDB" id="A0A2M4D1M2"/>
<feature type="chain" id="PRO_5014656446" evidence="1">
    <location>
        <begin position="17"/>
        <end position="105"/>
    </location>
</feature>
<dbReference type="EMBL" id="GGFL01007267">
    <property type="protein sequence ID" value="MBW71445.1"/>
    <property type="molecule type" value="Transcribed_RNA"/>
</dbReference>
<feature type="signal peptide" evidence="1">
    <location>
        <begin position="1"/>
        <end position="16"/>
    </location>
</feature>
<accession>A0A2M4D1M2</accession>
<evidence type="ECO:0000256" key="1">
    <source>
        <dbReference type="SAM" id="SignalP"/>
    </source>
</evidence>
<keyword evidence="1" id="KW-0732">Signal</keyword>
<organism evidence="2">
    <name type="scientific">Anopheles darlingi</name>
    <name type="common">Mosquito</name>
    <dbReference type="NCBI Taxonomy" id="43151"/>
    <lineage>
        <taxon>Eukaryota</taxon>
        <taxon>Metazoa</taxon>
        <taxon>Ecdysozoa</taxon>
        <taxon>Arthropoda</taxon>
        <taxon>Hexapoda</taxon>
        <taxon>Insecta</taxon>
        <taxon>Pterygota</taxon>
        <taxon>Neoptera</taxon>
        <taxon>Endopterygota</taxon>
        <taxon>Diptera</taxon>
        <taxon>Nematocera</taxon>
        <taxon>Culicoidea</taxon>
        <taxon>Culicidae</taxon>
        <taxon>Anophelinae</taxon>
        <taxon>Anopheles</taxon>
    </lineage>
</organism>
<protein>
    <submittedName>
        <fullName evidence="2">Putative secreted protein</fullName>
    </submittedName>
</protein>